<feature type="compositionally biased region" description="Acidic residues" evidence="1">
    <location>
        <begin position="726"/>
        <end position="737"/>
    </location>
</feature>
<feature type="transmembrane region" description="Helical" evidence="2">
    <location>
        <begin position="99"/>
        <end position="121"/>
    </location>
</feature>
<keyword evidence="2" id="KW-0812">Transmembrane</keyword>
<dbReference type="PANTHER" id="PTHR36513">
    <property type="entry name" value="ABC TRANSMEMBRANE TYPE-1 DOMAIN-CONTAINING PROTEIN"/>
    <property type="match status" value="1"/>
</dbReference>
<organism evidence="3 4">
    <name type="scientific">Seminavis robusta</name>
    <dbReference type="NCBI Taxonomy" id="568900"/>
    <lineage>
        <taxon>Eukaryota</taxon>
        <taxon>Sar</taxon>
        <taxon>Stramenopiles</taxon>
        <taxon>Ochrophyta</taxon>
        <taxon>Bacillariophyta</taxon>
        <taxon>Bacillariophyceae</taxon>
        <taxon>Bacillariophycidae</taxon>
        <taxon>Naviculales</taxon>
        <taxon>Naviculaceae</taxon>
        <taxon>Seminavis</taxon>
    </lineage>
</organism>
<evidence type="ECO:0000313" key="3">
    <source>
        <dbReference type="EMBL" id="CAB9500524.1"/>
    </source>
</evidence>
<keyword evidence="2" id="KW-1133">Transmembrane helix</keyword>
<evidence type="ECO:0000313" key="4">
    <source>
        <dbReference type="Proteomes" id="UP001153069"/>
    </source>
</evidence>
<comment type="caution">
    <text evidence="3">The sequence shown here is derived from an EMBL/GenBank/DDBJ whole genome shotgun (WGS) entry which is preliminary data.</text>
</comment>
<dbReference type="Proteomes" id="UP001153069">
    <property type="component" value="Unassembled WGS sequence"/>
</dbReference>
<sequence length="853" mass="96603">MALSSEEISSESEGLRNRKLTASKKTKSKRWKWNYRIPPELTEAHETTFLNMQLRKTNRALTGTKHRNTNYEFMILAVFLVIIYSVGTSSQIEEKDNPFFVTLTLNQVIVIGIWLFLATAVTSMFKESRFIRLLYWMLVYLPLLAFVLVLFFDDERVQSGNLNVWNYGQVVGVALIVAEVLALIIFVTIYYAYPKWINSERFRKPRKAAKFWRIKLLGDWTMTYREVFFGKSTCKYHGETNENGLPHGLGQWFDDSYDGEVLTGNWRDGVPIAPFVSRHYGRGDVFSAVRLAFVMASDDDFSTSKFWPTNEKPPRCGIAQVECSVSGSFYNELPCSSVLMDLGFYDEASSVQELVKNLVHMGEGADVNVLQIHAGDPRGVQINGHVHVTSGETFHRVDDIVIKLRPEKRMSVITQLSRPGGMRYMPMSYRFHTEKLVARDEEEPSEHASAEGPQLATLASLPSLDESEEFDDEVEVNLGLEAGSLPKLQQPNLVLKVEGWKPAEHRDALVYVGGFNCPLKEALQNLGQFIAMTKLDAHVSPILFAWPVGTVLSYHPASRGSHREQNRLNFLKLMKGLKNAGIRNIHFMSHSMGVQTLLGSFCDEADGSRSDVSRCFRLAPDCNEENLMGNQSNDNLLICKTITMLNPDFPLSPFVHHAFRSVRRICQTITMVGDRGDGALFWSEFVNGIGVRYGYEQPDALLPNTYNKEHLAYCRTIGKSVDDLYFPEESEEEEEEESKPISSKTAPTAKLYSTRSNTADKPYLLFSERAPLTLVREETELDKAWLDMDVIDTTGLDTNIADIRHNGFLFNPILLNDLEELIKTGNRAMKRSSLLYRDGNLFSYCHAPSFVSA</sequence>
<dbReference type="EMBL" id="CAICTM010000084">
    <property type="protein sequence ID" value="CAB9500524.1"/>
    <property type="molecule type" value="Genomic_DNA"/>
</dbReference>
<reference evidence="3" key="1">
    <citation type="submission" date="2020-06" db="EMBL/GenBank/DDBJ databases">
        <authorList>
            <consortium name="Plant Systems Biology data submission"/>
        </authorList>
    </citation>
    <scope>NUCLEOTIDE SEQUENCE</scope>
    <source>
        <strain evidence="3">D6</strain>
    </source>
</reference>
<evidence type="ECO:0000256" key="1">
    <source>
        <dbReference type="SAM" id="MobiDB-lite"/>
    </source>
</evidence>
<feature type="compositionally biased region" description="Polar residues" evidence="1">
    <location>
        <begin position="740"/>
        <end position="752"/>
    </location>
</feature>
<keyword evidence="4" id="KW-1185">Reference proteome</keyword>
<feature type="transmembrane region" description="Helical" evidence="2">
    <location>
        <begin position="69"/>
        <end position="87"/>
    </location>
</feature>
<gene>
    <name evidence="3" type="ORF">SEMRO_85_G045450.1</name>
</gene>
<dbReference type="OrthoDB" id="10251508at2759"/>
<feature type="transmembrane region" description="Helical" evidence="2">
    <location>
        <begin position="133"/>
        <end position="152"/>
    </location>
</feature>
<feature type="region of interest" description="Disordered" evidence="1">
    <location>
        <begin position="726"/>
        <end position="752"/>
    </location>
</feature>
<proteinExistence type="predicted"/>
<evidence type="ECO:0000256" key="2">
    <source>
        <dbReference type="SAM" id="Phobius"/>
    </source>
</evidence>
<accession>A0A9N8DIY0</accession>
<feature type="transmembrane region" description="Helical" evidence="2">
    <location>
        <begin position="172"/>
        <end position="193"/>
    </location>
</feature>
<dbReference type="PANTHER" id="PTHR36513:SF1">
    <property type="entry name" value="TRANSMEMBRANE PROTEIN"/>
    <property type="match status" value="1"/>
</dbReference>
<protein>
    <submittedName>
        <fullName evidence="3">Uncharacterized protein</fullName>
    </submittedName>
</protein>
<feature type="region of interest" description="Disordered" evidence="1">
    <location>
        <begin position="1"/>
        <end position="21"/>
    </location>
</feature>
<dbReference type="Pfam" id="PF05990">
    <property type="entry name" value="DUF900"/>
    <property type="match status" value="1"/>
</dbReference>
<dbReference type="InterPro" id="IPR010297">
    <property type="entry name" value="DUF900_hydrolase"/>
</dbReference>
<name>A0A9N8DIY0_9STRA</name>
<keyword evidence="2" id="KW-0472">Membrane</keyword>
<dbReference type="AlphaFoldDB" id="A0A9N8DIY0"/>